<organism evidence="2 3">
    <name type="scientific">Stachybotrys chartarum (strain CBS 109288 / IBT 7711)</name>
    <name type="common">Toxic black mold</name>
    <name type="synonym">Stilbospora chartarum</name>
    <dbReference type="NCBI Taxonomy" id="1280523"/>
    <lineage>
        <taxon>Eukaryota</taxon>
        <taxon>Fungi</taxon>
        <taxon>Dikarya</taxon>
        <taxon>Ascomycota</taxon>
        <taxon>Pezizomycotina</taxon>
        <taxon>Sordariomycetes</taxon>
        <taxon>Hypocreomycetidae</taxon>
        <taxon>Hypocreales</taxon>
        <taxon>Stachybotryaceae</taxon>
        <taxon>Stachybotrys</taxon>
    </lineage>
</organism>
<evidence type="ECO:0000256" key="1">
    <source>
        <dbReference type="SAM" id="MobiDB-lite"/>
    </source>
</evidence>
<dbReference type="HOGENOM" id="CLU_045564_0_0_1"/>
<dbReference type="AlphaFoldDB" id="A0A084AMC3"/>
<dbReference type="OrthoDB" id="5325862at2759"/>
<sequence>MADTQAHALEPSTSSLHKERPLLSSHRFSSSGDDHGHEAIELGILTPSTSTTSLPMYESVVDVQSTSSCSVASPDRQSPFRATTSLQIESRGMALVRLPVPPRPDPVHIYAVSPTGDLVEPVYTSLRAGRSSGNSILVRADDAEHKPLCTTTYRFGPNRPPQIRLHADHISTPSPDLDEEISVLPRGHTTRAQLIRTPLGTFSWRFADRRERKELSADSLLVMERITSVALAGGKSEERRQRVAHLIRNDEYRSVGSARSTAGNGGRLAMDLRAWADSKGEAEQMEVLVVASCLVMLKKEMDRRRLMQAAMIVGCT</sequence>
<proteinExistence type="predicted"/>
<gene>
    <name evidence="2" type="ORF">S7711_06192</name>
</gene>
<dbReference type="EMBL" id="KL648658">
    <property type="protein sequence ID" value="KEY66452.1"/>
    <property type="molecule type" value="Genomic_DNA"/>
</dbReference>
<accession>A0A084AMC3</accession>
<evidence type="ECO:0000313" key="2">
    <source>
        <dbReference type="EMBL" id="KEY66452.1"/>
    </source>
</evidence>
<reference evidence="2 3" key="1">
    <citation type="journal article" date="2014" name="BMC Genomics">
        <title>Comparative genome sequencing reveals chemotype-specific gene clusters in the toxigenic black mold Stachybotrys.</title>
        <authorList>
            <person name="Semeiks J."/>
            <person name="Borek D."/>
            <person name="Otwinowski Z."/>
            <person name="Grishin N.V."/>
        </authorList>
    </citation>
    <scope>NUCLEOTIDE SEQUENCE [LARGE SCALE GENOMIC DNA]</scope>
    <source>
        <strain evidence="3">CBS 109288 / IBT 7711</strain>
    </source>
</reference>
<name>A0A084AMC3_STACB</name>
<dbReference type="Proteomes" id="UP000028045">
    <property type="component" value="Unassembled WGS sequence"/>
</dbReference>
<evidence type="ECO:0000313" key="3">
    <source>
        <dbReference type="Proteomes" id="UP000028045"/>
    </source>
</evidence>
<keyword evidence="3" id="KW-1185">Reference proteome</keyword>
<protein>
    <submittedName>
        <fullName evidence="2">Uncharacterized protein</fullName>
    </submittedName>
</protein>
<feature type="region of interest" description="Disordered" evidence="1">
    <location>
        <begin position="1"/>
        <end position="35"/>
    </location>
</feature>